<sequence length="109" mass="12682">METLCIPSSAKGSFSKLKRLITDERQSHDTVSNLIRVTEWFIRVVKSMIHESGERICMRITRDAMEVLHEAAEVYLVNMFEDANLLAVHSKRVIIMGRDITLWKKLKHQ</sequence>
<reference evidence="2" key="1">
    <citation type="submission" date="2016-11" db="UniProtKB">
        <authorList>
            <consortium name="WormBaseParasite"/>
        </authorList>
    </citation>
    <scope>IDENTIFICATION</scope>
    <source>
        <strain evidence="2">KR3021</strain>
    </source>
</reference>
<evidence type="ECO:0000313" key="2">
    <source>
        <dbReference type="WBParaSite" id="RSKR_0000610300.1"/>
    </source>
</evidence>
<evidence type="ECO:0000313" key="1">
    <source>
        <dbReference type="Proteomes" id="UP000095286"/>
    </source>
</evidence>
<proteinExistence type="predicted"/>
<name>A0AC35TZ61_9BILA</name>
<dbReference type="Proteomes" id="UP000095286">
    <property type="component" value="Unplaced"/>
</dbReference>
<organism evidence="1 2">
    <name type="scientific">Rhabditophanes sp. KR3021</name>
    <dbReference type="NCBI Taxonomy" id="114890"/>
    <lineage>
        <taxon>Eukaryota</taxon>
        <taxon>Metazoa</taxon>
        <taxon>Ecdysozoa</taxon>
        <taxon>Nematoda</taxon>
        <taxon>Chromadorea</taxon>
        <taxon>Rhabditida</taxon>
        <taxon>Tylenchina</taxon>
        <taxon>Panagrolaimomorpha</taxon>
        <taxon>Strongyloidoidea</taxon>
        <taxon>Alloionematidae</taxon>
        <taxon>Rhabditophanes</taxon>
    </lineage>
</organism>
<dbReference type="WBParaSite" id="RSKR_0000610300.1">
    <property type="protein sequence ID" value="RSKR_0000610300.1"/>
    <property type="gene ID" value="RSKR_0000610300"/>
</dbReference>
<protein>
    <submittedName>
        <fullName evidence="2">Histone domain-containing protein</fullName>
    </submittedName>
</protein>
<accession>A0AC35TZ61</accession>